<accession>A0A1I6G342</accession>
<proteinExistence type="predicted"/>
<organism evidence="1 2">
    <name type="scientific">Microbacterium azadirachtae</name>
    <dbReference type="NCBI Taxonomy" id="582680"/>
    <lineage>
        <taxon>Bacteria</taxon>
        <taxon>Bacillati</taxon>
        <taxon>Actinomycetota</taxon>
        <taxon>Actinomycetes</taxon>
        <taxon>Micrococcales</taxon>
        <taxon>Microbacteriaceae</taxon>
        <taxon>Microbacterium</taxon>
    </lineage>
</organism>
<evidence type="ECO:0008006" key="3">
    <source>
        <dbReference type="Google" id="ProtNLM"/>
    </source>
</evidence>
<protein>
    <recommendedName>
        <fullName evidence="3">HNH endonuclease</fullName>
    </recommendedName>
</protein>
<dbReference type="EMBL" id="FOYR01000001">
    <property type="protein sequence ID" value="SFR36592.1"/>
    <property type="molecule type" value="Genomic_DNA"/>
</dbReference>
<dbReference type="AlphaFoldDB" id="A0A1I6G342"/>
<evidence type="ECO:0000313" key="2">
    <source>
        <dbReference type="Proteomes" id="UP000198877"/>
    </source>
</evidence>
<evidence type="ECO:0000313" key="1">
    <source>
        <dbReference type="EMBL" id="SFR36592.1"/>
    </source>
</evidence>
<name>A0A1I6G342_9MICO</name>
<dbReference type="RefSeq" id="WP_091735289.1">
    <property type="nucleotide sequence ID" value="NZ_FOYR01000001.1"/>
</dbReference>
<dbReference type="Proteomes" id="UP000198877">
    <property type="component" value="Unassembled WGS sequence"/>
</dbReference>
<sequence>MPSKGAKQYEMQAKHRARNFELMIQYLLAHPCVDCGINDPVVLEFDHLPEFAKRFEIARAITASTRSWATIAAEMAKCEVVCANCHRRRTAKRARTRKYLISEALSEPRSMGPDMLNDDPQ</sequence>
<gene>
    <name evidence="1" type="ORF">SAMN04488591_0692</name>
</gene>
<reference evidence="2" key="1">
    <citation type="submission" date="2016-10" db="EMBL/GenBank/DDBJ databases">
        <authorList>
            <person name="Varghese N."/>
            <person name="Submissions S."/>
        </authorList>
    </citation>
    <scope>NUCLEOTIDE SEQUENCE [LARGE SCALE GENOMIC DNA]</scope>
    <source>
        <strain evidence="2">CL127</strain>
    </source>
</reference>